<comment type="similarity">
    <text evidence="2">Belongs to the PEPCase type 1 family.</text>
</comment>
<dbReference type="GO" id="GO:0015977">
    <property type="term" value="P:carbon fixation"/>
    <property type="evidence" value="ECO:0007669"/>
    <property type="project" value="UniProtKB-KW"/>
</dbReference>
<evidence type="ECO:0000256" key="4">
    <source>
        <dbReference type="ARBA" id="ARBA00022842"/>
    </source>
</evidence>
<evidence type="ECO:0000256" key="7">
    <source>
        <dbReference type="ARBA" id="ARBA00048995"/>
    </source>
</evidence>
<dbReference type="EMBL" id="CAEZTT010000012">
    <property type="protein sequence ID" value="CAB4569893.1"/>
    <property type="molecule type" value="Genomic_DNA"/>
</dbReference>
<accession>A0A6J6E6G8</accession>
<comment type="catalytic activity">
    <reaction evidence="7">
        <text>oxaloacetate + phosphate = phosphoenolpyruvate + hydrogencarbonate</text>
        <dbReference type="Rhea" id="RHEA:28370"/>
        <dbReference type="ChEBI" id="CHEBI:16452"/>
        <dbReference type="ChEBI" id="CHEBI:17544"/>
        <dbReference type="ChEBI" id="CHEBI:43474"/>
        <dbReference type="ChEBI" id="CHEBI:58702"/>
        <dbReference type="EC" id="4.1.1.31"/>
    </reaction>
</comment>
<dbReference type="HAMAP" id="MF_00595">
    <property type="entry name" value="PEPcase_type1"/>
    <property type="match status" value="1"/>
</dbReference>
<evidence type="ECO:0000256" key="2">
    <source>
        <dbReference type="ARBA" id="ARBA00008346"/>
    </source>
</evidence>
<dbReference type="InterPro" id="IPR015813">
    <property type="entry name" value="Pyrv/PenolPyrv_kinase-like_dom"/>
</dbReference>
<keyword evidence="6" id="KW-0120">Carbon dioxide fixation</keyword>
<organism evidence="8">
    <name type="scientific">freshwater metagenome</name>
    <dbReference type="NCBI Taxonomy" id="449393"/>
    <lineage>
        <taxon>unclassified sequences</taxon>
        <taxon>metagenomes</taxon>
        <taxon>ecological metagenomes</taxon>
    </lineage>
</organism>
<sequence length="900" mass="100541">MNTPNLAGAPSELTIGAAIAQSDALRADIRMLGRMLGETLIRHAGQDLYDKVEVVRSLSAEQPEKVFDFLSHEPAETAIPLARAFSLYFHLANMAEQVHRAAALTAARREYGGWLKRVEHRIKLANLPHELVQQTFSRLKVRPVFTAHPTEATRRTILVKLRFIANLLELPESATRQQRLAETIDLLWQTDELRLEKPEVLDEARNILFYFDALTKGPLTEVLDELKTTAQALNVEIPATNQPLSIGSWIGGDRDGNPFVTPDTTREVVEIARRTAISEFDRIIKRLSDQLSLSERLSTNTSELLNSLAADLENLAIENRYRRLNAEEPYRLKTMVMRKKLELTLDKLSSNSELDGRTDYRTFQDVIADLQILQRSLVATKSLAATGSIDRSIRTVSAFGSTLAILDVREHAAAHAQAVSEFLPSYKSASETERTRLIIENLTKSNLPSLTEGATKTFDTFRAIAEIKARHGEDVIESYIISMTKGVDDVMAAVYLATQAGLIDMRANRAQVGFVPLFETVRELKMAGELLEQMLSIKEYRQIVTLRGNSQEVMLGYSDSNKDAGITTSQWQIHQAQRELRDVAAKHGVNLILFHGRGGTVGRGGGPTYEAIMSQAAGVLDGQIKLTEQGEVISDKYLLPKLAQENLELLVAATIDASLLHRDPTTSNEELSRWDPIANEISEAAFKKYRSLFDHPLLPAYFHQSTPVEQLAAMHLGSRPSRRSNKDAGVEDLRAIPWVFGWTQSRQIVPGWFGVGSAIAHARAMGAGEELRAMHQNWSFMSNFLSNVRMTLAKTDMVIAERYVTKLVNKEEQELFGVIRNEYEETVKQVLWVTGLEELLSDQQALAQTLRIRDRYLLPLHMLQVDLLARQRGSADANPQLSRALLTTINGIASGLRNTG</sequence>
<dbReference type="AlphaFoldDB" id="A0A6J6E6G8"/>
<dbReference type="NCBIfam" id="NF000584">
    <property type="entry name" value="PRK00009.1"/>
    <property type="match status" value="1"/>
</dbReference>
<dbReference type="PANTHER" id="PTHR30523:SF6">
    <property type="entry name" value="PHOSPHOENOLPYRUVATE CARBOXYLASE"/>
    <property type="match status" value="1"/>
</dbReference>
<dbReference type="PROSITE" id="PS00393">
    <property type="entry name" value="PEPCASE_2"/>
    <property type="match status" value="1"/>
</dbReference>
<dbReference type="Gene3D" id="1.20.1440.90">
    <property type="entry name" value="Phosphoenolpyruvate/pyruvate domain"/>
    <property type="match status" value="1"/>
</dbReference>
<dbReference type="InterPro" id="IPR021135">
    <property type="entry name" value="PEP_COase"/>
</dbReference>
<dbReference type="EC" id="4.1.1.31" evidence="3"/>
<gene>
    <name evidence="8" type="ORF">UFOPK1726_00208</name>
</gene>
<evidence type="ECO:0000313" key="8">
    <source>
        <dbReference type="EMBL" id="CAB4569893.1"/>
    </source>
</evidence>
<dbReference type="PANTHER" id="PTHR30523">
    <property type="entry name" value="PHOSPHOENOLPYRUVATE CARBOXYLASE"/>
    <property type="match status" value="1"/>
</dbReference>
<evidence type="ECO:0000256" key="1">
    <source>
        <dbReference type="ARBA" id="ARBA00001946"/>
    </source>
</evidence>
<dbReference type="Pfam" id="PF00311">
    <property type="entry name" value="PEPcase"/>
    <property type="match status" value="1"/>
</dbReference>
<protein>
    <recommendedName>
        <fullName evidence="3">phosphoenolpyruvate carboxylase</fullName>
        <ecNumber evidence="3">4.1.1.31</ecNumber>
    </recommendedName>
</protein>
<dbReference type="InterPro" id="IPR022805">
    <property type="entry name" value="PEP_COase_bac/pln-type"/>
</dbReference>
<dbReference type="InterPro" id="IPR018129">
    <property type="entry name" value="PEP_COase_Lys_AS"/>
</dbReference>
<evidence type="ECO:0000256" key="6">
    <source>
        <dbReference type="ARBA" id="ARBA00023300"/>
    </source>
</evidence>
<comment type="cofactor">
    <cofactor evidence="1">
        <name>Mg(2+)</name>
        <dbReference type="ChEBI" id="CHEBI:18420"/>
    </cofactor>
</comment>
<proteinExistence type="inferred from homology"/>
<dbReference type="GO" id="GO:0006099">
    <property type="term" value="P:tricarboxylic acid cycle"/>
    <property type="evidence" value="ECO:0007669"/>
    <property type="project" value="InterPro"/>
</dbReference>
<keyword evidence="5" id="KW-0456">Lyase</keyword>
<dbReference type="InterPro" id="IPR033129">
    <property type="entry name" value="PEPCASE_His_AS"/>
</dbReference>
<dbReference type="GO" id="GO:0005829">
    <property type="term" value="C:cytosol"/>
    <property type="evidence" value="ECO:0007669"/>
    <property type="project" value="TreeGrafter"/>
</dbReference>
<dbReference type="PROSITE" id="PS00781">
    <property type="entry name" value="PEPCASE_1"/>
    <property type="match status" value="1"/>
</dbReference>
<dbReference type="PRINTS" id="PR00150">
    <property type="entry name" value="PEPCARBXLASE"/>
</dbReference>
<name>A0A6J6E6G8_9ZZZZ</name>
<keyword evidence="4" id="KW-0460">Magnesium</keyword>
<evidence type="ECO:0000256" key="5">
    <source>
        <dbReference type="ARBA" id="ARBA00023239"/>
    </source>
</evidence>
<dbReference type="GO" id="GO:0008964">
    <property type="term" value="F:phosphoenolpyruvate carboxylase activity"/>
    <property type="evidence" value="ECO:0007669"/>
    <property type="project" value="UniProtKB-EC"/>
</dbReference>
<dbReference type="SUPFAM" id="SSF51621">
    <property type="entry name" value="Phosphoenolpyruvate/pyruvate domain"/>
    <property type="match status" value="1"/>
</dbReference>
<evidence type="ECO:0000256" key="3">
    <source>
        <dbReference type="ARBA" id="ARBA00012305"/>
    </source>
</evidence>
<reference evidence="8" key="1">
    <citation type="submission" date="2020-05" db="EMBL/GenBank/DDBJ databases">
        <authorList>
            <person name="Chiriac C."/>
            <person name="Salcher M."/>
            <person name="Ghai R."/>
            <person name="Kavagutti S V."/>
        </authorList>
    </citation>
    <scope>NUCLEOTIDE SEQUENCE</scope>
</reference>